<dbReference type="GO" id="GO:0016787">
    <property type="term" value="F:hydrolase activity"/>
    <property type="evidence" value="ECO:0007669"/>
    <property type="project" value="UniProtKB-KW"/>
</dbReference>
<evidence type="ECO:0000259" key="4">
    <source>
        <dbReference type="PROSITE" id="PS50830"/>
    </source>
</evidence>
<dbReference type="SMART" id="SM00318">
    <property type="entry name" value="SNc"/>
    <property type="match status" value="1"/>
</dbReference>
<dbReference type="Gene3D" id="2.40.50.90">
    <property type="match status" value="1"/>
</dbReference>
<dbReference type="PANTHER" id="PTHR12302:SF3">
    <property type="entry name" value="SERINE_THREONINE-PROTEIN KINASE 31"/>
    <property type="match status" value="1"/>
</dbReference>
<evidence type="ECO:0000256" key="2">
    <source>
        <dbReference type="ARBA" id="ARBA00022759"/>
    </source>
</evidence>
<evidence type="ECO:0000256" key="3">
    <source>
        <dbReference type="ARBA" id="ARBA00022801"/>
    </source>
</evidence>
<dbReference type="AlphaFoldDB" id="A0A9X4N090"/>
<keyword evidence="3" id="KW-0378">Hydrolase</keyword>
<dbReference type="PANTHER" id="PTHR12302">
    <property type="entry name" value="EBNA2 BINDING PROTEIN P100"/>
    <property type="match status" value="1"/>
</dbReference>
<reference evidence="5" key="1">
    <citation type="submission" date="2022-07" db="EMBL/GenBank/DDBJ databases">
        <title>Description and genome-wide analysis of Profundicola chukchiensis gen. nov., sp. nov., marine bacteria isolated from bottom sediments of the Chukchi Sea.</title>
        <authorList>
            <person name="Romanenko L."/>
            <person name="Otstavnykh N."/>
            <person name="Kurilenko V."/>
            <person name="Eremeev V."/>
            <person name="Velansky P."/>
            <person name="Mikhailov V."/>
            <person name="Isaeva M."/>
        </authorList>
    </citation>
    <scope>NUCLEOTIDE SEQUENCE</scope>
    <source>
        <strain evidence="5">KMM 9713</strain>
    </source>
</reference>
<dbReference type="GO" id="GO:0004519">
    <property type="term" value="F:endonuclease activity"/>
    <property type="evidence" value="ECO:0007669"/>
    <property type="project" value="UniProtKB-KW"/>
</dbReference>
<proteinExistence type="predicted"/>
<keyword evidence="2" id="KW-0255">Endonuclease</keyword>
<name>A0A9X4N090_9FLAO</name>
<sequence>MPYFSKSFYHTTLLFCLSIFLISCEPIEQFNFPWNQNEVAKQTKEDYTFYPVKWVSDGDTFWIDDGSENGKKIRLIGIDAPESVDYGNKTKQEFGEEAHKFADSLLKNKKVRLTYDIVKYDKYGRTLAYAYLEDGTFVNKKIIEMGYAVVFNYAPNLKYADEFIEAEDAAFDNNRGLWALED</sequence>
<keyword evidence="6" id="KW-1185">Reference proteome</keyword>
<dbReference type="InterPro" id="IPR035437">
    <property type="entry name" value="SNase_OB-fold_sf"/>
</dbReference>
<dbReference type="Proteomes" id="UP001152599">
    <property type="component" value="Unassembled WGS sequence"/>
</dbReference>
<dbReference type="Pfam" id="PF00565">
    <property type="entry name" value="SNase"/>
    <property type="match status" value="1"/>
</dbReference>
<dbReference type="InterPro" id="IPR016071">
    <property type="entry name" value="Staphylococal_nuclease_OB-fold"/>
</dbReference>
<feature type="domain" description="TNase-like" evidence="4">
    <location>
        <begin position="52"/>
        <end position="180"/>
    </location>
</feature>
<evidence type="ECO:0000313" key="5">
    <source>
        <dbReference type="EMBL" id="MDG4946217.1"/>
    </source>
</evidence>
<dbReference type="SUPFAM" id="SSF50199">
    <property type="entry name" value="Staphylococcal nuclease"/>
    <property type="match status" value="1"/>
</dbReference>
<protein>
    <submittedName>
        <fullName evidence="5">Thermonuclease family protein</fullName>
    </submittedName>
</protein>
<dbReference type="PROSITE" id="PS50830">
    <property type="entry name" value="TNASE_3"/>
    <property type="match status" value="1"/>
</dbReference>
<dbReference type="EMBL" id="JANCMU010000003">
    <property type="protein sequence ID" value="MDG4946217.1"/>
    <property type="molecule type" value="Genomic_DNA"/>
</dbReference>
<evidence type="ECO:0000313" key="6">
    <source>
        <dbReference type="Proteomes" id="UP001152599"/>
    </source>
</evidence>
<dbReference type="PROSITE" id="PS51257">
    <property type="entry name" value="PROKAR_LIPOPROTEIN"/>
    <property type="match status" value="1"/>
</dbReference>
<evidence type="ECO:0000256" key="1">
    <source>
        <dbReference type="ARBA" id="ARBA00022722"/>
    </source>
</evidence>
<keyword evidence="1" id="KW-0540">Nuclease</keyword>
<organism evidence="5 6">
    <name type="scientific">Profundicola chukchiensis</name>
    <dbReference type="NCBI Taxonomy" id="2961959"/>
    <lineage>
        <taxon>Bacteria</taxon>
        <taxon>Pseudomonadati</taxon>
        <taxon>Bacteroidota</taxon>
        <taxon>Flavobacteriia</taxon>
        <taxon>Flavobacteriales</taxon>
        <taxon>Weeksellaceae</taxon>
        <taxon>Profundicola</taxon>
    </lineage>
</organism>
<accession>A0A9X4N090</accession>
<gene>
    <name evidence="5" type="ORF">NMK71_07315</name>
</gene>
<comment type="caution">
    <text evidence="5">The sequence shown here is derived from an EMBL/GenBank/DDBJ whole genome shotgun (WGS) entry which is preliminary data.</text>
</comment>
<dbReference type="RefSeq" id="WP_304416060.1">
    <property type="nucleotide sequence ID" value="NZ_JANAIE010000001.1"/>
</dbReference>
<dbReference type="CDD" id="cd00175">
    <property type="entry name" value="SNc"/>
    <property type="match status" value="1"/>
</dbReference>